<evidence type="ECO:0000313" key="2">
    <source>
        <dbReference type="EMBL" id="ADL55210.1"/>
    </source>
</evidence>
<keyword evidence="1" id="KW-0472">Membrane</keyword>
<dbReference type="KEGG" id="gca:Galf_1182"/>
<dbReference type="STRING" id="395494.Galf_1182"/>
<dbReference type="InterPro" id="IPR009883">
    <property type="entry name" value="YgfX"/>
</dbReference>
<dbReference type="HOGENOM" id="CLU_1914029_0_0_4"/>
<sequence length="132" mass="14682" precursor="true">MLKSFSLKPSRTYSLLLTAIHVLAVVSIILTNLPVWACAGLTLAVTANLIWQQRNAQRWRSFTLDKTQLLVSDTSGDALAGELCACTLVIPLCVVLCVRQVGRRLPVCQVIFADAMVADDFRDLRVRLRLDR</sequence>
<dbReference type="Proteomes" id="UP000001235">
    <property type="component" value="Chromosome"/>
</dbReference>
<reference evidence="2 3" key="1">
    <citation type="submission" date="2010-08" db="EMBL/GenBank/DDBJ databases">
        <title>Complete sequence of Gallionella capsiferriformans ES-2.</title>
        <authorList>
            <consortium name="US DOE Joint Genome Institute"/>
            <person name="Lucas S."/>
            <person name="Copeland A."/>
            <person name="Lapidus A."/>
            <person name="Cheng J.-F."/>
            <person name="Bruce D."/>
            <person name="Goodwin L."/>
            <person name="Pitluck S."/>
            <person name="Chertkov O."/>
            <person name="Davenport K.W."/>
            <person name="Detter J.C."/>
            <person name="Han C."/>
            <person name="Tapia R."/>
            <person name="Land M."/>
            <person name="Hauser L."/>
            <person name="Chang Y.-J."/>
            <person name="Jeffries C."/>
            <person name="Kyrpides N."/>
            <person name="Ivanova N."/>
            <person name="Mikhailova N."/>
            <person name="Shelobolina E.S."/>
            <person name="Picardal F."/>
            <person name="Roden E."/>
            <person name="Emerson D."/>
            <person name="Woyke T."/>
        </authorList>
    </citation>
    <scope>NUCLEOTIDE SEQUENCE [LARGE SCALE GENOMIC DNA]</scope>
    <source>
        <strain evidence="2 3">ES-2</strain>
    </source>
</reference>
<name>D9SFB3_GALCS</name>
<evidence type="ECO:0000256" key="1">
    <source>
        <dbReference type="SAM" id="Phobius"/>
    </source>
</evidence>
<dbReference type="Pfam" id="PF07254">
    <property type="entry name" value="Cpta_toxin"/>
    <property type="match status" value="1"/>
</dbReference>
<dbReference type="RefSeq" id="WP_013293149.1">
    <property type="nucleotide sequence ID" value="NC_014394.1"/>
</dbReference>
<dbReference type="OrthoDB" id="9793799at2"/>
<keyword evidence="3" id="KW-1185">Reference proteome</keyword>
<keyword evidence="1" id="KW-0812">Transmembrane</keyword>
<gene>
    <name evidence="2" type="ordered locus">Galf_1182</name>
</gene>
<dbReference type="EMBL" id="CP002159">
    <property type="protein sequence ID" value="ADL55210.1"/>
    <property type="molecule type" value="Genomic_DNA"/>
</dbReference>
<keyword evidence="1" id="KW-1133">Transmembrane helix</keyword>
<accession>D9SFB3</accession>
<feature type="transmembrane region" description="Helical" evidence="1">
    <location>
        <begin position="12"/>
        <end position="28"/>
    </location>
</feature>
<organism evidence="2 3">
    <name type="scientific">Gallionella capsiferriformans (strain ES-2)</name>
    <name type="common">Gallionella ferruginea capsiferriformans (strain ES-2)</name>
    <dbReference type="NCBI Taxonomy" id="395494"/>
    <lineage>
        <taxon>Bacteria</taxon>
        <taxon>Pseudomonadati</taxon>
        <taxon>Pseudomonadota</taxon>
        <taxon>Betaproteobacteria</taxon>
        <taxon>Nitrosomonadales</taxon>
        <taxon>Gallionellaceae</taxon>
        <taxon>Gallionella</taxon>
    </lineage>
</organism>
<proteinExistence type="predicted"/>
<evidence type="ECO:0000313" key="3">
    <source>
        <dbReference type="Proteomes" id="UP000001235"/>
    </source>
</evidence>
<evidence type="ECO:0008006" key="4">
    <source>
        <dbReference type="Google" id="ProtNLM"/>
    </source>
</evidence>
<dbReference type="AlphaFoldDB" id="D9SFB3"/>
<protein>
    <recommendedName>
        <fullName evidence="4">Toxin CptA</fullName>
    </recommendedName>
</protein>